<gene>
    <name evidence="1" type="ORF">OUZ56_026306</name>
</gene>
<keyword evidence="2" id="KW-1185">Reference proteome</keyword>
<evidence type="ECO:0000313" key="2">
    <source>
        <dbReference type="Proteomes" id="UP001234178"/>
    </source>
</evidence>
<sequence>MAPLRRVHSVDVPIQSLEKRKIFFYLTVHQTVLGNVYAHSGLGFSVCVLSRREMLDMLTSLLKNRAPSQPDLPSITELFQLPMKDFDDARNLEKLLRRTFVIGIGGTTNTIVGRVMKSIMTYECGSCFCYVGLNEDKICEVHKSMTRDAKINGKTSSDKMIASTNC</sequence>
<accession>A0ABQ9ZLD8</accession>
<name>A0ABQ9ZLD8_9CRUS</name>
<reference evidence="1 2" key="1">
    <citation type="journal article" date="2023" name="Nucleic Acids Res.">
        <title>The hologenome of Daphnia magna reveals possible DNA methylation and microbiome-mediated evolution of the host genome.</title>
        <authorList>
            <person name="Chaturvedi A."/>
            <person name="Li X."/>
            <person name="Dhandapani V."/>
            <person name="Marshall H."/>
            <person name="Kissane S."/>
            <person name="Cuenca-Cambronero M."/>
            <person name="Asole G."/>
            <person name="Calvet F."/>
            <person name="Ruiz-Romero M."/>
            <person name="Marangio P."/>
            <person name="Guigo R."/>
            <person name="Rago D."/>
            <person name="Mirbahai L."/>
            <person name="Eastwood N."/>
            <person name="Colbourne J.K."/>
            <person name="Zhou J."/>
            <person name="Mallon E."/>
            <person name="Orsini L."/>
        </authorList>
    </citation>
    <scope>NUCLEOTIDE SEQUENCE [LARGE SCALE GENOMIC DNA]</scope>
    <source>
        <strain evidence="1">LRV0_1</strain>
    </source>
</reference>
<proteinExistence type="predicted"/>
<organism evidence="1 2">
    <name type="scientific">Daphnia magna</name>
    <dbReference type="NCBI Taxonomy" id="35525"/>
    <lineage>
        <taxon>Eukaryota</taxon>
        <taxon>Metazoa</taxon>
        <taxon>Ecdysozoa</taxon>
        <taxon>Arthropoda</taxon>
        <taxon>Crustacea</taxon>
        <taxon>Branchiopoda</taxon>
        <taxon>Diplostraca</taxon>
        <taxon>Cladocera</taxon>
        <taxon>Anomopoda</taxon>
        <taxon>Daphniidae</taxon>
        <taxon>Daphnia</taxon>
    </lineage>
</organism>
<comment type="caution">
    <text evidence="1">The sequence shown here is derived from an EMBL/GenBank/DDBJ whole genome shotgun (WGS) entry which is preliminary data.</text>
</comment>
<dbReference type="EMBL" id="JAOYFB010000004">
    <property type="protein sequence ID" value="KAK4013754.1"/>
    <property type="molecule type" value="Genomic_DNA"/>
</dbReference>
<evidence type="ECO:0000313" key="1">
    <source>
        <dbReference type="EMBL" id="KAK4013754.1"/>
    </source>
</evidence>
<dbReference type="Proteomes" id="UP001234178">
    <property type="component" value="Unassembled WGS sequence"/>
</dbReference>
<protein>
    <submittedName>
        <fullName evidence="1">Uncharacterized protein</fullName>
    </submittedName>
</protein>